<protein>
    <submittedName>
        <fullName evidence="2">Membrane protein</fullName>
    </submittedName>
</protein>
<evidence type="ECO:0000313" key="2">
    <source>
        <dbReference type="EMBL" id="BAA00753.1"/>
    </source>
</evidence>
<organismHost>
    <name type="scientific">Nicotiana velutina</name>
    <dbReference type="NCBI Taxonomy" id="49454"/>
</organismHost>
<proteinExistence type="predicted"/>
<evidence type="ECO:0000259" key="1">
    <source>
        <dbReference type="PROSITE" id="PS51657"/>
    </source>
</evidence>
<organism evidence="2">
    <name type="scientific">Nicotiana velutina mosaic virus</name>
    <name type="common">NvMV</name>
    <dbReference type="NCBI Taxonomy" id="12292"/>
    <lineage>
        <taxon>Viruses</taxon>
    </lineage>
</organism>
<dbReference type="PIR" id="JH0235">
    <property type="entry name" value="JH0235"/>
</dbReference>
<name>Q05149_NVMV</name>
<dbReference type="InterPro" id="IPR027351">
    <property type="entry name" value="(+)RNA_virus_helicase_core_dom"/>
</dbReference>
<dbReference type="EMBL" id="D00906">
    <property type="protein sequence ID" value="BAA00753.1"/>
    <property type="molecule type" value="Genomic_RNA"/>
</dbReference>
<dbReference type="Gene3D" id="3.40.50.300">
    <property type="entry name" value="P-loop containing nucleotide triphosphate hydrolases"/>
    <property type="match status" value="2"/>
</dbReference>
<accession>Q05149</accession>
<dbReference type="SUPFAM" id="SSF52540">
    <property type="entry name" value="P-loop containing nucleoside triphosphate hydrolases"/>
    <property type="match status" value="1"/>
</dbReference>
<dbReference type="PROSITE" id="PS51657">
    <property type="entry name" value="PSRV_HELICASE"/>
    <property type="match status" value="1"/>
</dbReference>
<dbReference type="GO" id="GO:0005524">
    <property type="term" value="F:ATP binding"/>
    <property type="evidence" value="ECO:0007669"/>
    <property type="project" value="InterPro"/>
</dbReference>
<sequence length="349" mass="38999">MSEWAEQYPNDFFSVLESKCRSLGFVYHNKCPINIGHRRLVESGLLQSLNDYLLELFSNSCSSMSEAAMVASAVVCEFPWPDDWVCRVGLVTGCAGSGKSRVLKEVYGDDSIILVPNKLMLDPYRGKRVFTVWEMLTKGLEFSVRPMRTLLVDEFTRYHLGEIFFLAAKYGIRNVVLFGDHFQRSQRRNGSILLASIPVLAHSNVSHRIPKHTQPLLVRFGFDIVCEGKNKGVTELCHLYNEEIPYDYFVLAFSDKTASMLVEADISCQLVAGCQGREFDNVCLVVCGTDLVGIDQEELFVGLTRHKKSLRIMADEDALATLSSGELVKLDGLVSDGNSTGPFSDPKAR</sequence>
<feature type="domain" description="(+)RNA virus helicase C-terminal" evidence="1">
    <location>
        <begin position="59"/>
        <end position="349"/>
    </location>
</feature>
<dbReference type="Pfam" id="PF01443">
    <property type="entry name" value="Viral_helicase1"/>
    <property type="match status" value="1"/>
</dbReference>
<dbReference type="InterPro" id="IPR027417">
    <property type="entry name" value="P-loop_NTPase"/>
</dbReference>
<reference evidence="2" key="1">
    <citation type="journal article" date="1990" name="J. Gen. Virol.">
        <title>Nicotiana velutina mosaic virus: evidence for a bipartite genome comprising 3 kb and 8 kb RNAs.</title>
        <authorList>
            <person name="Randles J.W."/>
            <person name="Rohde W.E."/>
        </authorList>
    </citation>
    <scope>NUCLEOTIDE SEQUENCE</scope>
</reference>